<accession>A0A842AWP8</accession>
<dbReference type="InterPro" id="IPR015002">
    <property type="entry name" value="T6SS_Tdi1_C"/>
</dbReference>
<feature type="domain" description="T6SS immunity protein Tdi1 C-terminal" evidence="1">
    <location>
        <begin position="10"/>
        <end position="74"/>
    </location>
</feature>
<reference evidence="2 3" key="1">
    <citation type="submission" date="2020-03" db="EMBL/GenBank/DDBJ databases">
        <title>Soil Listeria distribution.</title>
        <authorList>
            <person name="Liao J."/>
            <person name="Wiedmann M."/>
        </authorList>
    </citation>
    <scope>NUCLEOTIDE SEQUENCE [LARGE SCALE GENOMIC DNA]</scope>
    <source>
        <strain evidence="2 3">FSL L7-0990</strain>
    </source>
</reference>
<evidence type="ECO:0000313" key="2">
    <source>
        <dbReference type="EMBL" id="MBC1796054.1"/>
    </source>
</evidence>
<name>A0A842AWP8_9LIST</name>
<dbReference type="Proteomes" id="UP000548082">
    <property type="component" value="Unassembled WGS sequence"/>
</dbReference>
<evidence type="ECO:0000259" key="1">
    <source>
        <dbReference type="Pfam" id="PF08906"/>
    </source>
</evidence>
<sequence length="79" mass="8929">MHNNEVNALKLASDYFKEKYFDLAQYREAVEQLGEPAYDECFGYVPLLALGGAEKVENLQKVKLREHILLISALAGTIQ</sequence>
<protein>
    <submittedName>
        <fullName evidence="2">DUF1851 domain-containing protein</fullName>
    </submittedName>
</protein>
<dbReference type="EMBL" id="JAARVD010000002">
    <property type="protein sequence ID" value="MBC1796054.1"/>
    <property type="molecule type" value="Genomic_DNA"/>
</dbReference>
<dbReference type="AlphaFoldDB" id="A0A842AWP8"/>
<evidence type="ECO:0000313" key="3">
    <source>
        <dbReference type="Proteomes" id="UP000548082"/>
    </source>
</evidence>
<gene>
    <name evidence="2" type="ORF">HCA55_04905</name>
</gene>
<organism evidence="2 3">
    <name type="scientific">Listeria booriae</name>
    <dbReference type="NCBI Taxonomy" id="1552123"/>
    <lineage>
        <taxon>Bacteria</taxon>
        <taxon>Bacillati</taxon>
        <taxon>Bacillota</taxon>
        <taxon>Bacilli</taxon>
        <taxon>Bacillales</taxon>
        <taxon>Listeriaceae</taxon>
        <taxon>Listeria</taxon>
    </lineage>
</organism>
<comment type="caution">
    <text evidence="2">The sequence shown here is derived from an EMBL/GenBank/DDBJ whole genome shotgun (WGS) entry which is preliminary data.</text>
</comment>
<proteinExistence type="predicted"/>
<dbReference type="Pfam" id="PF08906">
    <property type="entry name" value="T6SS_Tdi1_C"/>
    <property type="match status" value="1"/>
</dbReference>